<keyword evidence="2" id="KW-1185">Reference proteome</keyword>
<dbReference type="Proteomes" id="UP000002417">
    <property type="component" value="Plasmid pXAUT01"/>
</dbReference>
<dbReference type="HOGENOM" id="CLU_601216_0_0_5"/>
<organism evidence="1 2">
    <name type="scientific">Xanthobacter autotrophicus (strain ATCC BAA-1158 / Py2)</name>
    <dbReference type="NCBI Taxonomy" id="78245"/>
    <lineage>
        <taxon>Bacteria</taxon>
        <taxon>Pseudomonadati</taxon>
        <taxon>Pseudomonadota</taxon>
        <taxon>Alphaproteobacteria</taxon>
        <taxon>Hyphomicrobiales</taxon>
        <taxon>Xanthobacteraceae</taxon>
        <taxon>Xanthobacter</taxon>
    </lineage>
</organism>
<evidence type="ECO:0008006" key="3">
    <source>
        <dbReference type="Google" id="ProtNLM"/>
    </source>
</evidence>
<dbReference type="eggNOG" id="COG0433">
    <property type="taxonomic scope" value="Bacteria"/>
</dbReference>
<reference evidence="1 2" key="1">
    <citation type="submission" date="2007-07" db="EMBL/GenBank/DDBJ databases">
        <title>Complete sequence of plasmid pXAUT01 of Xanthobacter autotrophicus Py2.</title>
        <authorList>
            <consortium name="US DOE Joint Genome Institute"/>
            <person name="Copeland A."/>
            <person name="Lucas S."/>
            <person name="Lapidus A."/>
            <person name="Barry K."/>
            <person name="Glavina del Rio T."/>
            <person name="Hammon N."/>
            <person name="Israni S."/>
            <person name="Dalin E."/>
            <person name="Tice H."/>
            <person name="Pitluck S."/>
            <person name="Sims D."/>
            <person name="Brettin T."/>
            <person name="Bruce D."/>
            <person name="Detter J.C."/>
            <person name="Han C."/>
            <person name="Tapia R."/>
            <person name="Brainard J."/>
            <person name="Schmutz J."/>
            <person name="Larimer F."/>
            <person name="Land M."/>
            <person name="Hauser L."/>
            <person name="Kyrpides N."/>
            <person name="Kim E."/>
            <person name="Ensigns S.A."/>
            <person name="Richardson P."/>
        </authorList>
    </citation>
    <scope>NUCLEOTIDE SEQUENCE [LARGE SCALE GENOMIC DNA]</scope>
    <source>
        <strain evidence="2">ATCC BAA-1158 / Py2</strain>
        <plasmid evidence="2">Plasmid pXAUT01</plasmid>
    </source>
</reference>
<dbReference type="KEGG" id="xau:Xaut_4853"/>
<dbReference type="EMBL" id="CP000782">
    <property type="protein sequence ID" value="ABS70064.1"/>
    <property type="molecule type" value="Genomic_DNA"/>
</dbReference>
<keyword evidence="1" id="KW-0614">Plasmid</keyword>
<evidence type="ECO:0000313" key="1">
    <source>
        <dbReference type="EMBL" id="ABS70064.1"/>
    </source>
</evidence>
<gene>
    <name evidence="1" type="ordered locus">Xaut_4853</name>
</gene>
<dbReference type="AlphaFoldDB" id="A7IPW8"/>
<accession>A7IPW8</accession>
<evidence type="ECO:0000313" key="2">
    <source>
        <dbReference type="Proteomes" id="UP000002417"/>
    </source>
</evidence>
<name>A7IPW8_XANP2</name>
<protein>
    <recommendedName>
        <fullName evidence="3">ATP-binding protein</fullName>
    </recommendedName>
</protein>
<geneLocation type="plasmid" evidence="1 2">
    <name>pXAUT01</name>
</geneLocation>
<proteinExistence type="predicted"/>
<sequence>MPLVSAFLDARNDDLFTTIANFRNARELAEMDVPQHQQVAREAIFDAIIHALKLNPSPGARIALVKGEAGSGKSHVLSTMLRGVIPFTEHRQHSVFPVILQLTAPVTIASYDVWLLDAVIRELSARHFGDEDGHSPLRRLADKLLDFVDQPRQQEFRRAVDDLDSDTEFELAFRIGRRIAREARAWLTDDLPGGFIGAVLLAGHGDASALNYLRHGQVDKHMAEFLLVPITTPRQRIEVIRNLGGLAQLVRGCLVLGFDQVENTVRFGDEGLFVHALTQAVRLVEEIPNCAVVIAVLANEYEAIIGGRRGRLTLTASDLDRIEREAPFPAKLDVGPPQFRRAVVARRLALLRERAHLKPAPDVLAPLPAWLLSSIDENRSIRRALREVSEFRNDAMKRGRLPSEAEYRATAIPLDPPTSEIDFGKAWDDFKDEGSTTARSLCVRLPTATKGSPIR</sequence>